<dbReference type="InterPro" id="IPR038056">
    <property type="entry name" value="YjbR-like_sf"/>
</dbReference>
<dbReference type="EMBL" id="CP014332">
    <property type="protein sequence ID" value="APS40903.1"/>
    <property type="molecule type" value="Genomic_DNA"/>
</dbReference>
<sequence>MNRTDIFEYVKNKYLTDPEYLWKKYPRYAVLRHQDSRKWYAIIMDVDKVKLDVTEDIGVEDLIDIKLPPETISNLHEFPEFLPAYHMNKTHWISVRLELAKAEELTNLIDESFRLTE</sequence>
<dbReference type="Proteomes" id="UP000185473">
    <property type="component" value="Chromosome"/>
</dbReference>
<organism evidence="1 2">
    <name type="scientific">Weissella jogaejeotgali</name>
    <dbReference type="NCBI Taxonomy" id="1631871"/>
    <lineage>
        <taxon>Bacteria</taxon>
        <taxon>Bacillati</taxon>
        <taxon>Bacillota</taxon>
        <taxon>Bacilli</taxon>
        <taxon>Lactobacillales</taxon>
        <taxon>Lactobacillaceae</taxon>
        <taxon>Weissella</taxon>
    </lineage>
</organism>
<dbReference type="PANTHER" id="PTHR35145">
    <property type="entry name" value="CYTOPLASMIC PROTEIN-RELATED"/>
    <property type="match status" value="1"/>
</dbReference>
<evidence type="ECO:0000313" key="1">
    <source>
        <dbReference type="EMBL" id="APS40903.1"/>
    </source>
</evidence>
<dbReference type="InterPro" id="IPR007351">
    <property type="entry name" value="YjbR"/>
</dbReference>
<dbReference type="SUPFAM" id="SSF142906">
    <property type="entry name" value="YjbR-like"/>
    <property type="match status" value="1"/>
</dbReference>
<dbReference type="Pfam" id="PF04237">
    <property type="entry name" value="YjbR"/>
    <property type="match status" value="1"/>
</dbReference>
<protein>
    <recommendedName>
        <fullName evidence="3">MmcQ/YjbR family DNA-binding protein</fullName>
    </recommendedName>
</protein>
<dbReference type="KEGG" id="wjo:FOL01_0044"/>
<evidence type="ECO:0008006" key="3">
    <source>
        <dbReference type="Google" id="ProtNLM"/>
    </source>
</evidence>
<dbReference type="AlphaFoldDB" id="A0A1L6R8Q9"/>
<keyword evidence="2" id="KW-1185">Reference proteome</keyword>
<dbReference type="RefSeq" id="WP_075268766.1">
    <property type="nucleotide sequence ID" value="NZ_CP014332.1"/>
</dbReference>
<gene>
    <name evidence="1" type="ORF">FOL01_0044</name>
</gene>
<dbReference type="OrthoDB" id="9789813at2"/>
<evidence type="ECO:0000313" key="2">
    <source>
        <dbReference type="Proteomes" id="UP000185473"/>
    </source>
</evidence>
<dbReference type="InterPro" id="IPR058532">
    <property type="entry name" value="YjbR/MT2646/Rv2570-like"/>
</dbReference>
<accession>A0A1L6R8Q9</accession>
<dbReference type="PANTHER" id="PTHR35145:SF1">
    <property type="entry name" value="CYTOPLASMIC PROTEIN"/>
    <property type="match status" value="1"/>
</dbReference>
<proteinExistence type="predicted"/>
<reference evidence="1 2" key="1">
    <citation type="submission" date="2016-02" db="EMBL/GenBank/DDBJ databases">
        <title>Complete Genome Sequence of Weissella jogaejeotgali FOL01.</title>
        <authorList>
            <person name="Lee J.-H."/>
            <person name="Ku H.-J."/>
        </authorList>
    </citation>
    <scope>NUCLEOTIDE SEQUENCE [LARGE SCALE GENOMIC DNA]</scope>
    <source>
        <strain evidence="1 2">FOL01</strain>
    </source>
</reference>
<name>A0A1L6R8Q9_9LACO</name>
<dbReference type="Gene3D" id="3.90.1150.30">
    <property type="match status" value="1"/>
</dbReference>